<dbReference type="CDD" id="cd05271">
    <property type="entry name" value="NDUFA9_like_SDR_a"/>
    <property type="match status" value="1"/>
</dbReference>
<dbReference type="InterPro" id="IPR051207">
    <property type="entry name" value="ComplexI_NDUFA9_subunit"/>
</dbReference>
<protein>
    <submittedName>
        <fullName evidence="2">NAD-P-binding protein</fullName>
    </submittedName>
</protein>
<sequence length="315" mass="34531">MAQKVVLCGAGFLGSNIARAISSANNLNALRRVQISSRNPHKVYAQLKETLPRDHLLPPVPVDVTREETLAQAFENADAVVSLVGILQGSPAQFEAIQWKGAENIARAAAAVGAKLVHISAIGADPHSKIPYARTKALGEEAVRSHCPNATIIRPSLVFGPGDGLFNRFAQLSRYLPVLPVFGKGDTRFQPVYVGDVGRLVEILTRKNAVNDADGKIIEAGGPDVLTFRQIMTLVVVHTGRFRPIISVPWKLGELQGEIMQRLPPNVFTITRDQIEQLKLDNVTTSHSHIDFKGFMEAHSYRLTPVHDVLPHYLR</sequence>
<dbReference type="AlphaFoldDB" id="A0A9P5MYC2"/>
<name>A0A9P5MYC2_9AGAM</name>
<dbReference type="Pfam" id="PF01370">
    <property type="entry name" value="Epimerase"/>
    <property type="match status" value="1"/>
</dbReference>
<reference evidence="2" key="1">
    <citation type="submission" date="2019-10" db="EMBL/GenBank/DDBJ databases">
        <authorList>
            <consortium name="DOE Joint Genome Institute"/>
            <person name="Kuo A."/>
            <person name="Miyauchi S."/>
            <person name="Kiss E."/>
            <person name="Drula E."/>
            <person name="Kohler A."/>
            <person name="Sanchez-Garcia M."/>
            <person name="Andreopoulos B."/>
            <person name="Barry K.W."/>
            <person name="Bonito G."/>
            <person name="Buee M."/>
            <person name="Carver A."/>
            <person name="Chen C."/>
            <person name="Cichocki N."/>
            <person name="Clum A."/>
            <person name="Culley D."/>
            <person name="Crous P.W."/>
            <person name="Fauchery L."/>
            <person name="Girlanda M."/>
            <person name="Hayes R."/>
            <person name="Keri Z."/>
            <person name="LaButti K."/>
            <person name="Lipzen A."/>
            <person name="Lombard V."/>
            <person name="Magnuson J."/>
            <person name="Maillard F."/>
            <person name="Morin E."/>
            <person name="Murat C."/>
            <person name="Nolan M."/>
            <person name="Ohm R."/>
            <person name="Pangilinan J."/>
            <person name="Pereira M."/>
            <person name="Perotto S."/>
            <person name="Peter M."/>
            <person name="Riley R."/>
            <person name="Sitrit Y."/>
            <person name="Stielow B."/>
            <person name="Szollosi G."/>
            <person name="Zifcakova L."/>
            <person name="Stursova M."/>
            <person name="Spatafora J.W."/>
            <person name="Tedersoo L."/>
            <person name="Vaario L.-M."/>
            <person name="Yamada A."/>
            <person name="Yan M."/>
            <person name="Wang P."/>
            <person name="Xu J."/>
            <person name="Bruns T."/>
            <person name="Baldrian P."/>
            <person name="Vilgalys R."/>
            <person name="Henrissat B."/>
            <person name="Grigoriev I.V."/>
            <person name="Hibbett D."/>
            <person name="Nagy L.G."/>
            <person name="Martin F.M."/>
        </authorList>
    </citation>
    <scope>NUCLEOTIDE SEQUENCE</scope>
    <source>
        <strain evidence="2">Prilba</strain>
    </source>
</reference>
<dbReference type="InterPro" id="IPR036291">
    <property type="entry name" value="NAD(P)-bd_dom_sf"/>
</dbReference>
<dbReference type="PANTHER" id="PTHR12126">
    <property type="entry name" value="NADH-UBIQUINONE OXIDOREDUCTASE 39 KDA SUBUNIT-RELATED"/>
    <property type="match status" value="1"/>
</dbReference>
<evidence type="ECO:0000313" key="2">
    <source>
        <dbReference type="EMBL" id="KAF8481813.1"/>
    </source>
</evidence>
<proteinExistence type="predicted"/>
<evidence type="ECO:0000259" key="1">
    <source>
        <dbReference type="Pfam" id="PF01370"/>
    </source>
</evidence>
<dbReference type="PANTHER" id="PTHR12126:SF11">
    <property type="entry name" value="NADH DEHYDROGENASE [UBIQUINONE] 1 ALPHA SUBCOMPLEX SUBUNIT 9, MITOCHONDRIAL"/>
    <property type="match status" value="1"/>
</dbReference>
<dbReference type="GO" id="GO:0044877">
    <property type="term" value="F:protein-containing complex binding"/>
    <property type="evidence" value="ECO:0007669"/>
    <property type="project" value="TreeGrafter"/>
</dbReference>
<dbReference type="SUPFAM" id="SSF51735">
    <property type="entry name" value="NAD(P)-binding Rossmann-fold domains"/>
    <property type="match status" value="1"/>
</dbReference>
<dbReference type="Gene3D" id="3.40.50.720">
    <property type="entry name" value="NAD(P)-binding Rossmann-like Domain"/>
    <property type="match status" value="1"/>
</dbReference>
<evidence type="ECO:0000313" key="3">
    <source>
        <dbReference type="Proteomes" id="UP000759537"/>
    </source>
</evidence>
<keyword evidence="3" id="KW-1185">Reference proteome</keyword>
<reference evidence="2" key="2">
    <citation type="journal article" date="2020" name="Nat. Commun.">
        <title>Large-scale genome sequencing of mycorrhizal fungi provides insights into the early evolution of symbiotic traits.</title>
        <authorList>
            <person name="Miyauchi S."/>
            <person name="Kiss E."/>
            <person name="Kuo A."/>
            <person name="Drula E."/>
            <person name="Kohler A."/>
            <person name="Sanchez-Garcia M."/>
            <person name="Morin E."/>
            <person name="Andreopoulos B."/>
            <person name="Barry K.W."/>
            <person name="Bonito G."/>
            <person name="Buee M."/>
            <person name="Carver A."/>
            <person name="Chen C."/>
            <person name="Cichocki N."/>
            <person name="Clum A."/>
            <person name="Culley D."/>
            <person name="Crous P.W."/>
            <person name="Fauchery L."/>
            <person name="Girlanda M."/>
            <person name="Hayes R.D."/>
            <person name="Keri Z."/>
            <person name="LaButti K."/>
            <person name="Lipzen A."/>
            <person name="Lombard V."/>
            <person name="Magnuson J."/>
            <person name="Maillard F."/>
            <person name="Murat C."/>
            <person name="Nolan M."/>
            <person name="Ohm R.A."/>
            <person name="Pangilinan J."/>
            <person name="Pereira M.F."/>
            <person name="Perotto S."/>
            <person name="Peter M."/>
            <person name="Pfister S."/>
            <person name="Riley R."/>
            <person name="Sitrit Y."/>
            <person name="Stielow J.B."/>
            <person name="Szollosi G."/>
            <person name="Zifcakova L."/>
            <person name="Stursova M."/>
            <person name="Spatafora J.W."/>
            <person name="Tedersoo L."/>
            <person name="Vaario L.M."/>
            <person name="Yamada A."/>
            <person name="Yan M."/>
            <person name="Wang P."/>
            <person name="Xu J."/>
            <person name="Bruns T."/>
            <person name="Baldrian P."/>
            <person name="Vilgalys R."/>
            <person name="Dunand C."/>
            <person name="Henrissat B."/>
            <person name="Grigoriev I.V."/>
            <person name="Hibbett D."/>
            <person name="Nagy L.G."/>
            <person name="Martin F.M."/>
        </authorList>
    </citation>
    <scope>NUCLEOTIDE SEQUENCE</scope>
    <source>
        <strain evidence="2">Prilba</strain>
    </source>
</reference>
<dbReference type="Proteomes" id="UP000759537">
    <property type="component" value="Unassembled WGS sequence"/>
</dbReference>
<accession>A0A9P5MYC2</accession>
<gene>
    <name evidence="2" type="ORF">DFH94DRAFT_793090</name>
</gene>
<dbReference type="EMBL" id="WHVB01000006">
    <property type="protein sequence ID" value="KAF8481813.1"/>
    <property type="molecule type" value="Genomic_DNA"/>
</dbReference>
<organism evidence="2 3">
    <name type="scientific">Russula ochroleuca</name>
    <dbReference type="NCBI Taxonomy" id="152965"/>
    <lineage>
        <taxon>Eukaryota</taxon>
        <taxon>Fungi</taxon>
        <taxon>Dikarya</taxon>
        <taxon>Basidiomycota</taxon>
        <taxon>Agaricomycotina</taxon>
        <taxon>Agaricomycetes</taxon>
        <taxon>Russulales</taxon>
        <taxon>Russulaceae</taxon>
        <taxon>Russula</taxon>
    </lineage>
</organism>
<feature type="domain" description="NAD-dependent epimerase/dehydratase" evidence="1">
    <location>
        <begin position="7"/>
        <end position="209"/>
    </location>
</feature>
<dbReference type="GO" id="GO:0005739">
    <property type="term" value="C:mitochondrion"/>
    <property type="evidence" value="ECO:0007669"/>
    <property type="project" value="TreeGrafter"/>
</dbReference>
<dbReference type="InterPro" id="IPR001509">
    <property type="entry name" value="Epimerase_deHydtase"/>
</dbReference>
<comment type="caution">
    <text evidence="2">The sequence shown here is derived from an EMBL/GenBank/DDBJ whole genome shotgun (WGS) entry which is preliminary data.</text>
</comment>
<dbReference type="OrthoDB" id="275457at2759"/>